<keyword evidence="2" id="KW-1185">Reference proteome</keyword>
<dbReference type="AlphaFoldDB" id="A0A517L0Y9"/>
<sequence>MKSRRPDYLPSTLTPSDFYNLETQSLPRELRHQILRLVFEPAITADLDFNSALQKYVRSYYGNARLEALSSVLPAYLSHALGPPPEDQDDRPTQFAPSISRTGTILLTTFPDIADDVCFMLSASLDQFERGDCERQDRIAGWLKSRRSAPLKVFNDVGTATETWSYEAEIHDQLADRGAANCAVYLDGMSEWQVEKFGIAGILRFNRVVLSYRRWREWEAVLQTEVDGMFGK</sequence>
<gene>
    <name evidence="1" type="ORF">FKW77_002668</name>
</gene>
<accession>A0A517L0Y9</accession>
<evidence type="ECO:0000313" key="1">
    <source>
        <dbReference type="EMBL" id="QDS69295.1"/>
    </source>
</evidence>
<dbReference type="EMBL" id="CP042187">
    <property type="protein sequence ID" value="QDS69295.1"/>
    <property type="molecule type" value="Genomic_DNA"/>
</dbReference>
<proteinExistence type="predicted"/>
<name>A0A517L0Y9_9PEZI</name>
<evidence type="ECO:0000313" key="2">
    <source>
        <dbReference type="Proteomes" id="UP000316270"/>
    </source>
</evidence>
<organism evidence="1 2">
    <name type="scientific">Venturia effusa</name>
    <dbReference type="NCBI Taxonomy" id="50376"/>
    <lineage>
        <taxon>Eukaryota</taxon>
        <taxon>Fungi</taxon>
        <taxon>Dikarya</taxon>
        <taxon>Ascomycota</taxon>
        <taxon>Pezizomycotina</taxon>
        <taxon>Dothideomycetes</taxon>
        <taxon>Pleosporomycetidae</taxon>
        <taxon>Venturiales</taxon>
        <taxon>Venturiaceae</taxon>
        <taxon>Venturia</taxon>
    </lineage>
</organism>
<dbReference type="OrthoDB" id="10494189at2759"/>
<dbReference type="Proteomes" id="UP000316270">
    <property type="component" value="Chromosome 3"/>
</dbReference>
<protein>
    <submittedName>
        <fullName evidence="1">Uncharacterized protein</fullName>
    </submittedName>
</protein>
<reference evidence="1 2" key="1">
    <citation type="submission" date="2019-07" db="EMBL/GenBank/DDBJ databases">
        <title>Finished genome of Venturia effusa.</title>
        <authorList>
            <person name="Young C.A."/>
            <person name="Cox M.P."/>
            <person name="Ganley A.R.D."/>
            <person name="David W.J."/>
        </authorList>
    </citation>
    <scope>NUCLEOTIDE SEQUENCE [LARGE SCALE GENOMIC DNA]</scope>
    <source>
        <strain evidence="2">albino</strain>
    </source>
</reference>